<dbReference type="Proteomes" id="UP000183794">
    <property type="component" value="Unassembled WGS sequence"/>
</dbReference>
<evidence type="ECO:0000313" key="2">
    <source>
        <dbReference type="EMBL" id="SGY90024.1"/>
    </source>
</evidence>
<gene>
    <name evidence="1" type="ORF">MT2528_1096</name>
    <name evidence="2" type="ORF">NVI5450_1067</name>
</gene>
<sequence>MAYSGPLRYSVLALRHSMLALTLITVVGCSNTVRFNWPIERLVENSRDKVTVNFPP</sequence>
<evidence type="ECO:0000313" key="1">
    <source>
        <dbReference type="EMBL" id="SGY86680.1"/>
    </source>
</evidence>
<evidence type="ECO:0000313" key="4">
    <source>
        <dbReference type="Proteomes" id="UP000183794"/>
    </source>
</evidence>
<accession>A0A1K9Z8N3</accession>
<dbReference type="EMBL" id="FPLJ01000031">
    <property type="protein sequence ID" value="SGY86680.1"/>
    <property type="molecule type" value="Genomic_DNA"/>
</dbReference>
<name>A0A1K9Z8N3_9GAMM</name>
<reference evidence="1 3" key="1">
    <citation type="submission" date="2016-11" db="EMBL/GenBank/DDBJ databases">
        <authorList>
            <person name="Klemetsen T."/>
        </authorList>
    </citation>
    <scope>NUCLEOTIDE SEQUENCE [LARGE SCALE GENOMIC DNA]</scope>
    <source>
        <strain evidence="1">MT 2528</strain>
    </source>
</reference>
<dbReference type="RefSeq" id="WP_170860722.1">
    <property type="nucleotide sequence ID" value="NZ_CAWQZC010000046.1"/>
</dbReference>
<organism evidence="2 4">
    <name type="scientific">Moritella viscosa</name>
    <dbReference type="NCBI Taxonomy" id="80854"/>
    <lineage>
        <taxon>Bacteria</taxon>
        <taxon>Pseudomonadati</taxon>
        <taxon>Pseudomonadota</taxon>
        <taxon>Gammaproteobacteria</taxon>
        <taxon>Alteromonadales</taxon>
        <taxon>Moritellaceae</taxon>
        <taxon>Moritella</taxon>
    </lineage>
</organism>
<evidence type="ECO:0000313" key="3">
    <source>
        <dbReference type="Proteomes" id="UP000182660"/>
    </source>
</evidence>
<dbReference type="GeneID" id="61298355"/>
<reference evidence="2 4" key="2">
    <citation type="submission" date="2016-11" db="EMBL/GenBank/DDBJ databases">
        <authorList>
            <person name="Jaros S."/>
            <person name="Januszkiewicz K."/>
            <person name="Wedrychowicz H."/>
        </authorList>
    </citation>
    <scope>NUCLEOTIDE SEQUENCE [LARGE SCALE GENOMIC DNA]</scope>
    <source>
        <strain evidence="2">NVI 5450</strain>
    </source>
</reference>
<keyword evidence="3" id="KW-1185">Reference proteome</keyword>
<dbReference type="EMBL" id="FPLD01000036">
    <property type="protein sequence ID" value="SGY90024.1"/>
    <property type="molecule type" value="Genomic_DNA"/>
</dbReference>
<dbReference type="Proteomes" id="UP000182660">
    <property type="component" value="Unassembled WGS sequence"/>
</dbReference>
<proteinExistence type="predicted"/>
<protein>
    <submittedName>
        <fullName evidence="2">Uncharacterized protein</fullName>
    </submittedName>
</protein>
<dbReference type="AlphaFoldDB" id="A0A1K9Z8N3"/>